<feature type="transmembrane region" description="Helical" evidence="1">
    <location>
        <begin position="44"/>
        <end position="62"/>
    </location>
</feature>
<evidence type="ECO:0000313" key="3">
    <source>
        <dbReference type="Proteomes" id="UP001175211"/>
    </source>
</evidence>
<dbReference type="EMBL" id="JAUEPS010000043">
    <property type="protein sequence ID" value="KAK0447894.1"/>
    <property type="molecule type" value="Genomic_DNA"/>
</dbReference>
<evidence type="ECO:0000256" key="1">
    <source>
        <dbReference type="SAM" id="Phobius"/>
    </source>
</evidence>
<comment type="caution">
    <text evidence="2">The sequence shown here is derived from an EMBL/GenBank/DDBJ whole genome shotgun (WGS) entry which is preliminary data.</text>
</comment>
<feature type="transmembrane region" description="Helical" evidence="1">
    <location>
        <begin position="232"/>
        <end position="253"/>
    </location>
</feature>
<dbReference type="GeneID" id="85367336"/>
<feature type="transmembrane region" description="Helical" evidence="1">
    <location>
        <begin position="165"/>
        <end position="187"/>
    </location>
</feature>
<keyword evidence="1" id="KW-0472">Membrane</keyword>
<gene>
    <name evidence="2" type="ORF">EV420DRAFT_864109</name>
</gene>
<dbReference type="Proteomes" id="UP001175211">
    <property type="component" value="Unassembled WGS sequence"/>
</dbReference>
<keyword evidence="1" id="KW-0812">Transmembrane</keyword>
<name>A0AA39JUW6_ARMTA</name>
<evidence type="ECO:0000313" key="2">
    <source>
        <dbReference type="EMBL" id="KAK0447894.1"/>
    </source>
</evidence>
<accession>A0AA39JUW6</accession>
<dbReference type="RefSeq" id="XP_060326309.1">
    <property type="nucleotide sequence ID" value="XM_060483788.1"/>
</dbReference>
<organism evidence="2 3">
    <name type="scientific">Armillaria tabescens</name>
    <name type="common">Ringless honey mushroom</name>
    <name type="synonym">Agaricus tabescens</name>
    <dbReference type="NCBI Taxonomy" id="1929756"/>
    <lineage>
        <taxon>Eukaryota</taxon>
        <taxon>Fungi</taxon>
        <taxon>Dikarya</taxon>
        <taxon>Basidiomycota</taxon>
        <taxon>Agaricomycotina</taxon>
        <taxon>Agaricomycetes</taxon>
        <taxon>Agaricomycetidae</taxon>
        <taxon>Agaricales</taxon>
        <taxon>Marasmiineae</taxon>
        <taxon>Physalacriaceae</taxon>
        <taxon>Desarmillaria</taxon>
    </lineage>
</organism>
<protein>
    <submittedName>
        <fullName evidence="2">Uncharacterized protein</fullName>
    </submittedName>
</protein>
<feature type="transmembrane region" description="Helical" evidence="1">
    <location>
        <begin position="6"/>
        <end position="32"/>
    </location>
</feature>
<reference evidence="2" key="1">
    <citation type="submission" date="2023-06" db="EMBL/GenBank/DDBJ databases">
        <authorList>
            <consortium name="Lawrence Berkeley National Laboratory"/>
            <person name="Ahrendt S."/>
            <person name="Sahu N."/>
            <person name="Indic B."/>
            <person name="Wong-Bajracharya J."/>
            <person name="Merenyi Z."/>
            <person name="Ke H.-M."/>
            <person name="Monk M."/>
            <person name="Kocsube S."/>
            <person name="Drula E."/>
            <person name="Lipzen A."/>
            <person name="Balint B."/>
            <person name="Henrissat B."/>
            <person name="Andreopoulos B."/>
            <person name="Martin F.M."/>
            <person name="Harder C.B."/>
            <person name="Rigling D."/>
            <person name="Ford K.L."/>
            <person name="Foster G.D."/>
            <person name="Pangilinan J."/>
            <person name="Papanicolaou A."/>
            <person name="Barry K."/>
            <person name="LaButti K."/>
            <person name="Viragh M."/>
            <person name="Koriabine M."/>
            <person name="Yan M."/>
            <person name="Riley R."/>
            <person name="Champramary S."/>
            <person name="Plett K.L."/>
            <person name="Tsai I.J."/>
            <person name="Slot J."/>
            <person name="Sipos G."/>
            <person name="Plett J."/>
            <person name="Nagy L.G."/>
            <person name="Grigoriev I.V."/>
        </authorList>
    </citation>
    <scope>NUCLEOTIDE SEQUENCE</scope>
    <source>
        <strain evidence="2">CCBAS 213</strain>
    </source>
</reference>
<keyword evidence="1" id="KW-1133">Transmembrane helix</keyword>
<feature type="transmembrane region" description="Helical" evidence="1">
    <location>
        <begin position="207"/>
        <end position="226"/>
    </location>
</feature>
<keyword evidence="3" id="KW-1185">Reference proteome</keyword>
<feature type="transmembrane region" description="Helical" evidence="1">
    <location>
        <begin position="82"/>
        <end position="103"/>
    </location>
</feature>
<dbReference type="AlphaFoldDB" id="A0AA39JUW6"/>
<proteinExistence type="predicted"/>
<feature type="transmembrane region" description="Helical" evidence="1">
    <location>
        <begin position="115"/>
        <end position="139"/>
    </location>
</feature>
<sequence>MAREPSNALITIFIVMHTFGWTGSSLILLTVLCSTKVSRCLTWFNLNFSWIVACLSFSLLFITGQLGKSSPDAGVCLMQASAVSAAPTLTAGATLAFVIFLFFELRSRGIEGATFSILLISLPYLFPTIIFSLALVHGIRHPRSVILSESKMFCTIDYRILDKAATIFTCTIMLPTLTLNIVIGFLVQQYWRILPRDKRNGVLSSCVRLAIFTVFSLVGVVINVMFLTGLDWGAWSGLPNLLISLASVSYVAVFGSQRDLLEVWFPCIRNHKDNKVVEPPPSTTSWVQLIPTNFVHGHNVPV</sequence>